<comment type="subcellular location">
    <subcellularLocation>
        <location evidence="5">Cytoplasm</location>
    </subcellularLocation>
</comment>
<dbReference type="GO" id="GO:0005524">
    <property type="term" value="F:ATP binding"/>
    <property type="evidence" value="ECO:0007669"/>
    <property type="project" value="UniProtKB-UniRule"/>
</dbReference>
<dbReference type="EC" id="2.7.1.24" evidence="5 6"/>
<comment type="similarity">
    <text evidence="1 5">Belongs to the CoaE family.</text>
</comment>
<comment type="pathway">
    <text evidence="5">Cofactor biosynthesis; coenzyme A biosynthesis; CoA from (R)-pantothenate: step 5/5.</text>
</comment>
<proteinExistence type="inferred from homology"/>
<protein>
    <recommendedName>
        <fullName evidence="5 6">Dephospho-CoA kinase</fullName>
        <ecNumber evidence="5 6">2.7.1.24</ecNumber>
    </recommendedName>
    <alternativeName>
        <fullName evidence="5">Dephosphocoenzyme A kinase</fullName>
    </alternativeName>
</protein>
<dbReference type="CDD" id="cd02022">
    <property type="entry name" value="DPCK"/>
    <property type="match status" value="1"/>
</dbReference>
<evidence type="ECO:0000313" key="8">
    <source>
        <dbReference type="Proteomes" id="UP000515237"/>
    </source>
</evidence>
<keyword evidence="3 5" id="KW-0067">ATP-binding</keyword>
<dbReference type="InterPro" id="IPR001977">
    <property type="entry name" value="Depp_CoAkinase"/>
</dbReference>
<sequence>MLKVGVTGGIGSGKSLVCRLFALLGIPVYDSDFRAKWVMQHQPELQQELRAAFGQEAFDATTGLLNRAYLAQLVFHNPEQLILLNSLVHPQVKQDFIDWAAAQQNVPYLIKEAALMYETEAHKQVNQMVLVTAPEPLRLKRTLQRDPHRTIADIQAIMHKQLSDEEKIKRVDFVITNDEQQLVIPQVLVIHQQLLALAPTYKPENVNF</sequence>
<comment type="catalytic activity">
    <reaction evidence="5">
        <text>3'-dephospho-CoA + ATP = ADP + CoA + H(+)</text>
        <dbReference type="Rhea" id="RHEA:18245"/>
        <dbReference type="ChEBI" id="CHEBI:15378"/>
        <dbReference type="ChEBI" id="CHEBI:30616"/>
        <dbReference type="ChEBI" id="CHEBI:57287"/>
        <dbReference type="ChEBI" id="CHEBI:57328"/>
        <dbReference type="ChEBI" id="CHEBI:456216"/>
        <dbReference type="EC" id="2.7.1.24"/>
    </reaction>
</comment>
<dbReference type="UniPathway" id="UPA00241">
    <property type="reaction ID" value="UER00356"/>
</dbReference>
<dbReference type="HAMAP" id="MF_00376">
    <property type="entry name" value="Dephospho_CoA_kinase"/>
    <property type="match status" value="1"/>
</dbReference>
<dbReference type="EMBL" id="CP055156">
    <property type="protein sequence ID" value="QNF34384.1"/>
    <property type="molecule type" value="Genomic_DNA"/>
</dbReference>
<keyword evidence="5" id="KW-0963">Cytoplasm</keyword>
<evidence type="ECO:0000256" key="5">
    <source>
        <dbReference type="HAMAP-Rule" id="MF_00376"/>
    </source>
</evidence>
<accession>A0A7G7GB50</accession>
<evidence type="ECO:0000256" key="4">
    <source>
        <dbReference type="ARBA" id="ARBA00022993"/>
    </source>
</evidence>
<feature type="binding site" evidence="5">
    <location>
        <begin position="11"/>
        <end position="16"/>
    </location>
    <ligand>
        <name>ATP</name>
        <dbReference type="ChEBI" id="CHEBI:30616"/>
    </ligand>
</feature>
<reference evidence="7 8" key="1">
    <citation type="journal article" date="2018" name="Int. J. Syst. Evol. Microbiol.">
        <title>Adhaeribacter swui sp. nov., isolated from wet mud.</title>
        <authorList>
            <person name="Kim D.U."/>
            <person name="Kim K.W."/>
            <person name="Kang M.S."/>
            <person name="Kim J.Y."/>
            <person name="Jang J.H."/>
            <person name="Kim M.K."/>
        </authorList>
    </citation>
    <scope>NUCLEOTIDE SEQUENCE [LARGE SCALE GENOMIC DNA]</scope>
    <source>
        <strain evidence="7 8">KCTC 52873</strain>
    </source>
</reference>
<keyword evidence="5 7" id="KW-0418">Kinase</keyword>
<evidence type="ECO:0000256" key="6">
    <source>
        <dbReference type="NCBIfam" id="TIGR00152"/>
    </source>
</evidence>
<dbReference type="AlphaFoldDB" id="A0A7G7GB50"/>
<name>A0A7G7GB50_9BACT</name>
<dbReference type="PANTHER" id="PTHR10695:SF46">
    <property type="entry name" value="BIFUNCTIONAL COENZYME A SYNTHASE-RELATED"/>
    <property type="match status" value="1"/>
</dbReference>
<keyword evidence="4 5" id="KW-0173">Coenzyme A biosynthesis</keyword>
<dbReference type="GO" id="GO:0004140">
    <property type="term" value="F:dephospho-CoA kinase activity"/>
    <property type="evidence" value="ECO:0007669"/>
    <property type="project" value="UniProtKB-UniRule"/>
</dbReference>
<dbReference type="Proteomes" id="UP000515237">
    <property type="component" value="Chromosome"/>
</dbReference>
<evidence type="ECO:0000256" key="3">
    <source>
        <dbReference type="ARBA" id="ARBA00022840"/>
    </source>
</evidence>
<dbReference type="Gene3D" id="3.40.50.300">
    <property type="entry name" value="P-loop containing nucleotide triphosphate hydrolases"/>
    <property type="match status" value="1"/>
</dbReference>
<organism evidence="7 8">
    <name type="scientific">Adhaeribacter swui</name>
    <dbReference type="NCBI Taxonomy" id="2086471"/>
    <lineage>
        <taxon>Bacteria</taxon>
        <taxon>Pseudomonadati</taxon>
        <taxon>Bacteroidota</taxon>
        <taxon>Cytophagia</taxon>
        <taxon>Cytophagales</taxon>
        <taxon>Hymenobacteraceae</taxon>
        <taxon>Adhaeribacter</taxon>
    </lineage>
</organism>
<gene>
    <name evidence="5" type="primary">coaE</name>
    <name evidence="7" type="ORF">HUW51_17250</name>
</gene>
<keyword evidence="8" id="KW-1185">Reference proteome</keyword>
<dbReference type="KEGG" id="aswu:HUW51_17250"/>
<evidence type="ECO:0000256" key="2">
    <source>
        <dbReference type="ARBA" id="ARBA00022741"/>
    </source>
</evidence>
<keyword evidence="5 7" id="KW-0808">Transferase</keyword>
<dbReference type="PROSITE" id="PS51219">
    <property type="entry name" value="DPCK"/>
    <property type="match status" value="1"/>
</dbReference>
<keyword evidence="2 5" id="KW-0547">Nucleotide-binding</keyword>
<evidence type="ECO:0000313" key="7">
    <source>
        <dbReference type="EMBL" id="QNF34384.1"/>
    </source>
</evidence>
<dbReference type="Pfam" id="PF01121">
    <property type="entry name" value="CoaE"/>
    <property type="match status" value="1"/>
</dbReference>
<evidence type="ECO:0000256" key="1">
    <source>
        <dbReference type="ARBA" id="ARBA00009018"/>
    </source>
</evidence>
<dbReference type="NCBIfam" id="TIGR00152">
    <property type="entry name" value="dephospho-CoA kinase"/>
    <property type="match status" value="1"/>
</dbReference>
<dbReference type="PANTHER" id="PTHR10695">
    <property type="entry name" value="DEPHOSPHO-COA KINASE-RELATED"/>
    <property type="match status" value="1"/>
</dbReference>
<dbReference type="InterPro" id="IPR027417">
    <property type="entry name" value="P-loop_NTPase"/>
</dbReference>
<dbReference type="GO" id="GO:0015937">
    <property type="term" value="P:coenzyme A biosynthetic process"/>
    <property type="evidence" value="ECO:0007669"/>
    <property type="project" value="UniProtKB-UniRule"/>
</dbReference>
<dbReference type="GO" id="GO:0005737">
    <property type="term" value="C:cytoplasm"/>
    <property type="evidence" value="ECO:0007669"/>
    <property type="project" value="UniProtKB-SubCell"/>
</dbReference>
<dbReference type="SUPFAM" id="SSF52540">
    <property type="entry name" value="P-loop containing nucleoside triphosphate hydrolases"/>
    <property type="match status" value="1"/>
</dbReference>
<comment type="function">
    <text evidence="5">Catalyzes the phosphorylation of the 3'-hydroxyl group of dephosphocoenzyme A to form coenzyme A.</text>
</comment>
<dbReference type="RefSeq" id="WP_185270865.1">
    <property type="nucleotide sequence ID" value="NZ_CP055156.1"/>
</dbReference>